<keyword evidence="4 8" id="KW-0812">Transmembrane</keyword>
<evidence type="ECO:0000256" key="8">
    <source>
        <dbReference type="RuleBase" id="RU362108"/>
    </source>
</evidence>
<comment type="subcellular location">
    <subcellularLocation>
        <location evidence="1 8">Membrane</location>
        <topology evidence="1 8">Multi-pass membrane protein</topology>
    </subcellularLocation>
</comment>
<evidence type="ECO:0000256" key="2">
    <source>
        <dbReference type="ARBA" id="ARBA00009177"/>
    </source>
</evidence>
<accession>A0A6P4D7N7</accession>
<dbReference type="RefSeq" id="XP_015962150.1">
    <property type="nucleotide sequence ID" value="XM_016106664.3"/>
</dbReference>
<evidence type="ECO:0000256" key="6">
    <source>
        <dbReference type="ARBA" id="ARBA00023136"/>
    </source>
</evidence>
<dbReference type="GO" id="GO:0005886">
    <property type="term" value="C:plasma membrane"/>
    <property type="evidence" value="ECO:0007669"/>
    <property type="project" value="TreeGrafter"/>
</dbReference>
<keyword evidence="3 8" id="KW-0813">Transport</keyword>
<feature type="transmembrane region" description="Helical" evidence="8">
    <location>
        <begin position="68"/>
        <end position="90"/>
    </location>
</feature>
<comment type="function">
    <text evidence="8">May act as a component of the auxin efflux carrier.</text>
</comment>
<evidence type="ECO:0000256" key="7">
    <source>
        <dbReference type="ARBA" id="ARBA00023294"/>
    </source>
</evidence>
<dbReference type="Pfam" id="PF03547">
    <property type="entry name" value="Mem_trans"/>
    <property type="match status" value="1"/>
</dbReference>
<evidence type="ECO:0000256" key="1">
    <source>
        <dbReference type="ARBA" id="ARBA00004141"/>
    </source>
</evidence>
<evidence type="ECO:0000256" key="3">
    <source>
        <dbReference type="ARBA" id="ARBA00022448"/>
    </source>
</evidence>
<feature type="transmembrane region" description="Helical" evidence="8">
    <location>
        <begin position="133"/>
        <end position="151"/>
    </location>
</feature>
<comment type="caution">
    <text evidence="8">Lacks conserved residue(s) required for the propagation of feature annotation.</text>
</comment>
<dbReference type="AlphaFoldDB" id="A0A6P4D7N7"/>
<dbReference type="GO" id="GO:0010329">
    <property type="term" value="F:auxin efflux transmembrane transporter activity"/>
    <property type="evidence" value="ECO:0007669"/>
    <property type="project" value="TreeGrafter"/>
</dbReference>
<feature type="transmembrane region" description="Helical" evidence="8">
    <location>
        <begin position="45"/>
        <end position="62"/>
    </location>
</feature>
<dbReference type="GO" id="GO:0009734">
    <property type="term" value="P:auxin-activated signaling pathway"/>
    <property type="evidence" value="ECO:0007669"/>
    <property type="project" value="UniProtKB-UniRule"/>
</dbReference>
<dbReference type="Proteomes" id="UP000515211">
    <property type="component" value="Chromosome 4"/>
</dbReference>
<dbReference type="PANTHER" id="PTHR31752:SF2">
    <property type="entry name" value="AUXIN EFFLUX CARRIER COMPONENT 5"/>
    <property type="match status" value="1"/>
</dbReference>
<feature type="transmembrane region" description="Helical" evidence="8">
    <location>
        <begin position="296"/>
        <end position="320"/>
    </location>
</feature>
<dbReference type="KEGG" id="adu:107486111"/>
<keyword evidence="5 8" id="KW-1133">Transmembrane helix</keyword>
<organism evidence="9 10">
    <name type="scientific">Arachis duranensis</name>
    <name type="common">Wild peanut</name>
    <dbReference type="NCBI Taxonomy" id="130453"/>
    <lineage>
        <taxon>Eukaryota</taxon>
        <taxon>Viridiplantae</taxon>
        <taxon>Streptophyta</taxon>
        <taxon>Embryophyta</taxon>
        <taxon>Tracheophyta</taxon>
        <taxon>Spermatophyta</taxon>
        <taxon>Magnoliopsida</taxon>
        <taxon>eudicotyledons</taxon>
        <taxon>Gunneridae</taxon>
        <taxon>Pentapetalae</taxon>
        <taxon>rosids</taxon>
        <taxon>fabids</taxon>
        <taxon>Fabales</taxon>
        <taxon>Fabaceae</taxon>
        <taxon>Papilionoideae</taxon>
        <taxon>50 kb inversion clade</taxon>
        <taxon>dalbergioids sensu lato</taxon>
        <taxon>Dalbergieae</taxon>
        <taxon>Pterocarpus clade</taxon>
        <taxon>Arachis</taxon>
    </lineage>
</organism>
<dbReference type="GO" id="GO:0005783">
    <property type="term" value="C:endoplasmic reticulum"/>
    <property type="evidence" value="ECO:0007669"/>
    <property type="project" value="TreeGrafter"/>
</dbReference>
<reference evidence="10" key="2">
    <citation type="submission" date="2025-08" db="UniProtKB">
        <authorList>
            <consortium name="RefSeq"/>
        </authorList>
    </citation>
    <scope>IDENTIFICATION</scope>
    <source>
        <tissue evidence="10">Whole plant</tissue>
    </source>
</reference>
<feature type="transmembrane region" description="Helical" evidence="8">
    <location>
        <begin position="353"/>
        <end position="375"/>
    </location>
</feature>
<dbReference type="PANTHER" id="PTHR31752">
    <property type="entry name" value="AUXIN EFFLUX CARRIER COMPONENT 1B-RELATED"/>
    <property type="match status" value="1"/>
</dbReference>
<sequence length="380" mass="41414">MIGWEDVYKVVVAMVPLYVALMLGYGSVKWWRIIPREQCDAINRLVCYFTMPLFTFEFTAHIDPFKMNFLFIGADTISKFIIVLVLVLWAKFSSKGSYGWSITSFSLCTLTNALVVGVPMLKAMYGPTGVDLVVQSSVVQVIWLSLLLFVLEFRRAGIEGATANIIVDDGALKPKATSATIIGSNNNNGFDDVNGGKDLEATSTTTLEIGDVGTRPPFRKLMKLVWIKLAMNPNSYGCVIGISWAFISNRWNLEMPSIVEGSISIMSKTGTGTAMFSMGIFMALQEKVIACGTSMTVFGLVLKFIAGPAAMAISCIAVGLRGDVLKVAIIQAAVPQSITSFIFAKEYGLHPEILSTAVIFGMIVSLPVLIAYYAILEFIH</sequence>
<evidence type="ECO:0000256" key="4">
    <source>
        <dbReference type="ARBA" id="ARBA00022692"/>
    </source>
</evidence>
<dbReference type="InterPro" id="IPR014024">
    <property type="entry name" value="Auxin_eff_plant"/>
</dbReference>
<name>A0A6P4D7N7_ARADU</name>
<feature type="transmembrane region" description="Helical" evidence="8">
    <location>
        <begin position="102"/>
        <end position="121"/>
    </location>
</feature>
<dbReference type="InterPro" id="IPR051107">
    <property type="entry name" value="Auxin_Efflux_Carrier"/>
</dbReference>
<feature type="transmembrane region" description="Helical" evidence="8">
    <location>
        <begin position="265"/>
        <end position="284"/>
    </location>
</feature>
<feature type="transmembrane region" description="Helical" evidence="8">
    <location>
        <begin position="6"/>
        <end position="25"/>
    </location>
</feature>
<evidence type="ECO:0000313" key="9">
    <source>
        <dbReference type="Proteomes" id="UP000515211"/>
    </source>
</evidence>
<evidence type="ECO:0000313" key="10">
    <source>
        <dbReference type="RefSeq" id="XP_015962150.1"/>
    </source>
</evidence>
<proteinExistence type="inferred from homology"/>
<reference evidence="9" key="1">
    <citation type="journal article" date="2016" name="Nat. Genet.">
        <title>The genome sequences of Arachis duranensis and Arachis ipaensis, the diploid ancestors of cultivated peanut.</title>
        <authorList>
            <person name="Bertioli D.J."/>
            <person name="Cannon S.B."/>
            <person name="Froenicke L."/>
            <person name="Huang G."/>
            <person name="Farmer A.D."/>
            <person name="Cannon E.K."/>
            <person name="Liu X."/>
            <person name="Gao D."/>
            <person name="Clevenger J."/>
            <person name="Dash S."/>
            <person name="Ren L."/>
            <person name="Moretzsohn M.C."/>
            <person name="Shirasawa K."/>
            <person name="Huang W."/>
            <person name="Vidigal B."/>
            <person name="Abernathy B."/>
            <person name="Chu Y."/>
            <person name="Niederhuth C.E."/>
            <person name="Umale P."/>
            <person name="Araujo A.C."/>
            <person name="Kozik A."/>
            <person name="Kim K.D."/>
            <person name="Burow M.D."/>
            <person name="Varshney R.K."/>
            <person name="Wang X."/>
            <person name="Zhang X."/>
            <person name="Barkley N."/>
            <person name="Guimaraes P.M."/>
            <person name="Isobe S."/>
            <person name="Guo B."/>
            <person name="Liao B."/>
            <person name="Stalker H.T."/>
            <person name="Schmitz R.J."/>
            <person name="Scheffler B.E."/>
            <person name="Leal-Bertioli S.C."/>
            <person name="Xun X."/>
            <person name="Jackson S.A."/>
            <person name="Michelmore R."/>
            <person name="Ozias-Akins P."/>
        </authorList>
    </citation>
    <scope>NUCLEOTIDE SEQUENCE [LARGE SCALE GENOMIC DNA]</scope>
    <source>
        <strain evidence="9">cv. V14167</strain>
    </source>
</reference>
<comment type="similarity">
    <text evidence="2 8">Belongs to the auxin efflux carrier (TC 2.A.69.1) family.</text>
</comment>
<gene>
    <name evidence="10" type="primary">LOC107486111</name>
</gene>
<evidence type="ECO:0000256" key="5">
    <source>
        <dbReference type="ARBA" id="ARBA00022989"/>
    </source>
</evidence>
<dbReference type="GeneID" id="107486111"/>
<keyword evidence="6 8" id="KW-0472">Membrane</keyword>
<dbReference type="InterPro" id="IPR004776">
    <property type="entry name" value="Mem_transp_PIN-like"/>
</dbReference>
<protein>
    <recommendedName>
        <fullName evidence="8">Auxin efflux carrier component</fullName>
    </recommendedName>
</protein>
<dbReference type="NCBIfam" id="TIGR00946">
    <property type="entry name" value="2a69"/>
    <property type="match status" value="1"/>
</dbReference>
<feature type="transmembrane region" description="Helical" evidence="8">
    <location>
        <begin position="225"/>
        <end position="245"/>
    </location>
</feature>
<keyword evidence="9" id="KW-1185">Reference proteome</keyword>
<keyword evidence="7 8" id="KW-0927">Auxin signaling pathway</keyword>
<dbReference type="OrthoDB" id="2133778at2759"/>
<dbReference type="GO" id="GO:0009926">
    <property type="term" value="P:auxin polar transport"/>
    <property type="evidence" value="ECO:0007669"/>
    <property type="project" value="TreeGrafter"/>
</dbReference>